<dbReference type="Pfam" id="PF21088">
    <property type="entry name" value="MS_channel_1st"/>
    <property type="match status" value="1"/>
</dbReference>
<comment type="similarity">
    <text evidence="2">Belongs to the MscS (TC 1.A.23) family.</text>
</comment>
<evidence type="ECO:0008006" key="13">
    <source>
        <dbReference type="Google" id="ProtNLM"/>
    </source>
</evidence>
<evidence type="ECO:0000256" key="6">
    <source>
        <dbReference type="ARBA" id="ARBA00023136"/>
    </source>
</evidence>
<dbReference type="Proteomes" id="UP000006415">
    <property type="component" value="Unassembled WGS sequence"/>
</dbReference>
<evidence type="ECO:0000256" key="7">
    <source>
        <dbReference type="SAM" id="MobiDB-lite"/>
    </source>
</evidence>
<evidence type="ECO:0000259" key="9">
    <source>
        <dbReference type="Pfam" id="PF00924"/>
    </source>
</evidence>
<feature type="domain" description="Mechanosensitive ion channel MscS" evidence="9">
    <location>
        <begin position="114"/>
        <end position="176"/>
    </location>
</feature>
<evidence type="ECO:0000256" key="8">
    <source>
        <dbReference type="SAM" id="Phobius"/>
    </source>
</evidence>
<keyword evidence="4 8" id="KW-0812">Transmembrane</keyword>
<dbReference type="InterPro" id="IPR011014">
    <property type="entry name" value="MscS_channel_TM-2"/>
</dbReference>
<dbReference type="AlphaFoldDB" id="J0X045"/>
<feature type="transmembrane region" description="Helical" evidence="8">
    <location>
        <begin position="92"/>
        <end position="110"/>
    </location>
</feature>
<evidence type="ECO:0000256" key="5">
    <source>
        <dbReference type="ARBA" id="ARBA00022989"/>
    </source>
</evidence>
<keyword evidence="12" id="KW-1185">Reference proteome</keyword>
<dbReference type="OrthoDB" id="9775207at2"/>
<evidence type="ECO:0000256" key="4">
    <source>
        <dbReference type="ARBA" id="ARBA00022692"/>
    </source>
</evidence>
<comment type="subcellular location">
    <subcellularLocation>
        <location evidence="1">Cell membrane</location>
        <topology evidence="1">Multi-pass membrane protein</topology>
    </subcellularLocation>
</comment>
<name>J0X045_9BIFI</name>
<feature type="compositionally biased region" description="Basic residues" evidence="7">
    <location>
        <begin position="407"/>
        <end position="422"/>
    </location>
</feature>
<dbReference type="InterPro" id="IPR049142">
    <property type="entry name" value="MS_channel_1st"/>
</dbReference>
<keyword evidence="5 8" id="KW-1133">Transmembrane helix</keyword>
<comment type="caution">
    <text evidence="11">The sequence shown here is derived from an EMBL/GenBank/DDBJ whole genome shotgun (WGS) entry which is preliminary data.</text>
</comment>
<dbReference type="SUPFAM" id="SSF82861">
    <property type="entry name" value="Mechanosensitive channel protein MscS (YggB), transmembrane region"/>
    <property type="match status" value="1"/>
</dbReference>
<accession>J0X045</accession>
<proteinExistence type="inferred from homology"/>
<dbReference type="HOGENOM" id="CLU_645352_0_0_11"/>
<dbReference type="Gene3D" id="2.30.30.60">
    <property type="match status" value="1"/>
</dbReference>
<dbReference type="GO" id="GO:0008381">
    <property type="term" value="F:mechanosensitive monoatomic ion channel activity"/>
    <property type="evidence" value="ECO:0007669"/>
    <property type="project" value="InterPro"/>
</dbReference>
<dbReference type="Pfam" id="PF00924">
    <property type="entry name" value="MS_channel_2nd"/>
    <property type="match status" value="1"/>
</dbReference>
<feature type="domain" description="Mechanosensitive ion channel transmembrane helices 2/3" evidence="10">
    <location>
        <begin position="72"/>
        <end position="113"/>
    </location>
</feature>
<feature type="region of interest" description="Disordered" evidence="7">
    <location>
        <begin position="343"/>
        <end position="379"/>
    </location>
</feature>
<reference evidence="11 12" key="1">
    <citation type="submission" date="2012-01" db="EMBL/GenBank/DDBJ databases">
        <title>The Genome Sequence of Scardovia wiggsiae F0424.</title>
        <authorList>
            <consortium name="The Broad Institute Genome Sequencing Platform"/>
            <person name="Earl A."/>
            <person name="Ward D."/>
            <person name="Feldgarden M."/>
            <person name="Gevers D."/>
            <person name="Izard J."/>
            <person name="Ganesan A."/>
            <person name="Baranova O.V."/>
            <person name="Blanton J.M."/>
            <person name="Tanner A.C."/>
            <person name="Mathney J."/>
            <person name="Dewhirst F.E."/>
            <person name="Young S.K."/>
            <person name="Zeng Q."/>
            <person name="Gargeya S."/>
            <person name="Fitzgerald M."/>
            <person name="Haas B."/>
            <person name="Abouelleil A."/>
            <person name="Alvarado L."/>
            <person name="Arachchi H.M."/>
            <person name="Berlin A."/>
            <person name="Chapman S.B."/>
            <person name="Gearin G."/>
            <person name="Goldberg J."/>
            <person name="Griggs A."/>
            <person name="Gujja S."/>
            <person name="Hansen M."/>
            <person name="Heiman D."/>
            <person name="Howarth C."/>
            <person name="Larimer J."/>
            <person name="Lui A."/>
            <person name="MacDonald P.J.P."/>
            <person name="McCowen C."/>
            <person name="Montmayeur A."/>
            <person name="Murphy C."/>
            <person name="Neiman D."/>
            <person name="Pearson M."/>
            <person name="Priest M."/>
            <person name="Roberts A."/>
            <person name="Saif S."/>
            <person name="Shea T."/>
            <person name="Sisk P."/>
            <person name="Stolte C."/>
            <person name="Sykes S."/>
            <person name="Wortman J."/>
            <person name="Nusbaum C."/>
            <person name="Birren B."/>
        </authorList>
    </citation>
    <scope>NUCLEOTIDE SEQUENCE [LARGE SCALE GENOMIC DNA]</scope>
    <source>
        <strain evidence="11 12">F0424</strain>
    </source>
</reference>
<dbReference type="Gene3D" id="1.10.287.1260">
    <property type="match status" value="1"/>
</dbReference>
<keyword evidence="6 8" id="KW-0472">Membrane</keyword>
<feature type="transmembrane region" description="Helical" evidence="8">
    <location>
        <begin position="66"/>
        <end position="86"/>
    </location>
</feature>
<sequence>MDLFEHTRAAIAANLPLPWETITRWLRANMSKIIYLAVTFIVAFFIIKIAARLATKAFDKTNLPSASLFINFLRILLWFLAVLVVLKPVFGITPSTLLTALGVGGLALSFGMKDTISNLIGGFTLMVSHVISPGDNIKVSNASGRVRDITWRHTIIKERGGNEMWIPNSVLNSTQLEKLPANNAACTTVPFVLRNGTDISMATKRILELVGRATANISLKKTNPSVRFTGFTPDGITGEIVLYAARGVGFAQITDTACRAIAGEDYIMDSGDAEGAVPVPAEDSQETIALRPVTSEKAAKNAADAHPGTGIIRKEDGHVAVDNSEDARNDPYVNRILKKLVSAAESRSRKRPANPYPASGSASTESGRAPDMPGAPVADTNPQVMQQIEVNANPEKVGIIPNDAHVQVRRQRRGAGGKRSSRKISSSSGRPLRKSLEAKSSSGPREAGEQEGSTAEPDKENRTDRHEN</sequence>
<evidence type="ECO:0000256" key="1">
    <source>
        <dbReference type="ARBA" id="ARBA00004651"/>
    </source>
</evidence>
<keyword evidence="3" id="KW-1003">Cell membrane</keyword>
<feature type="region of interest" description="Disordered" evidence="7">
    <location>
        <begin position="393"/>
        <end position="468"/>
    </location>
</feature>
<dbReference type="InterPro" id="IPR006685">
    <property type="entry name" value="MscS_channel_2nd"/>
</dbReference>
<organism evidence="11 12">
    <name type="scientific">Scardovia wiggsiae F0424</name>
    <dbReference type="NCBI Taxonomy" id="857290"/>
    <lineage>
        <taxon>Bacteria</taxon>
        <taxon>Bacillati</taxon>
        <taxon>Actinomycetota</taxon>
        <taxon>Actinomycetes</taxon>
        <taxon>Bifidobacteriales</taxon>
        <taxon>Bifidobacteriaceae</taxon>
        <taxon>Scardovia</taxon>
    </lineage>
</organism>
<feature type="compositionally biased region" description="Basic and acidic residues" evidence="7">
    <location>
        <begin position="456"/>
        <end position="468"/>
    </location>
</feature>
<dbReference type="InterPro" id="IPR010920">
    <property type="entry name" value="LSM_dom_sf"/>
</dbReference>
<dbReference type="InterPro" id="IPR023408">
    <property type="entry name" value="MscS_beta-dom_sf"/>
</dbReference>
<dbReference type="EMBL" id="AGZS01000006">
    <property type="protein sequence ID" value="EJD64741.1"/>
    <property type="molecule type" value="Genomic_DNA"/>
</dbReference>
<dbReference type="SUPFAM" id="SSF50182">
    <property type="entry name" value="Sm-like ribonucleoproteins"/>
    <property type="match status" value="1"/>
</dbReference>
<dbReference type="eggNOG" id="COG0668">
    <property type="taxonomic scope" value="Bacteria"/>
</dbReference>
<evidence type="ECO:0000313" key="11">
    <source>
        <dbReference type="EMBL" id="EJD64741.1"/>
    </source>
</evidence>
<evidence type="ECO:0000256" key="2">
    <source>
        <dbReference type="ARBA" id="ARBA00008017"/>
    </source>
</evidence>
<gene>
    <name evidence="11" type="ORF">HMPREF9156_01236</name>
</gene>
<protein>
    <recommendedName>
        <fullName evidence="13">Small-conductance mechanosensitive channel</fullName>
    </recommendedName>
</protein>
<dbReference type="RefSeq" id="WP_007148299.1">
    <property type="nucleotide sequence ID" value="NZ_AKCI01000001.1"/>
</dbReference>
<dbReference type="GO" id="GO:0005886">
    <property type="term" value="C:plasma membrane"/>
    <property type="evidence" value="ECO:0007669"/>
    <property type="project" value="UniProtKB-SubCell"/>
</dbReference>
<evidence type="ECO:0000256" key="3">
    <source>
        <dbReference type="ARBA" id="ARBA00022475"/>
    </source>
</evidence>
<evidence type="ECO:0000259" key="10">
    <source>
        <dbReference type="Pfam" id="PF21088"/>
    </source>
</evidence>
<feature type="transmembrane region" description="Helical" evidence="8">
    <location>
        <begin position="33"/>
        <end position="54"/>
    </location>
</feature>
<dbReference type="InterPro" id="IPR045275">
    <property type="entry name" value="MscS_archaea/bacteria_type"/>
</dbReference>
<dbReference type="PANTHER" id="PTHR30221:SF1">
    <property type="entry name" value="SMALL-CONDUCTANCE MECHANOSENSITIVE CHANNEL"/>
    <property type="match status" value="1"/>
</dbReference>
<dbReference type="PANTHER" id="PTHR30221">
    <property type="entry name" value="SMALL-CONDUCTANCE MECHANOSENSITIVE CHANNEL"/>
    <property type="match status" value="1"/>
</dbReference>
<feature type="region of interest" description="Disordered" evidence="7">
    <location>
        <begin position="292"/>
        <end position="317"/>
    </location>
</feature>
<dbReference type="STRING" id="857290.HMPREF9156_01236"/>
<evidence type="ECO:0000313" key="12">
    <source>
        <dbReference type="Proteomes" id="UP000006415"/>
    </source>
</evidence>